<dbReference type="Proteomes" id="UP000002281">
    <property type="component" value="Chromosome 21"/>
</dbReference>
<name>A0A9L0R363_HORSE</name>
<feature type="domain" description="Harmonin-binding protein USHBP1 PDZ-binding" evidence="3">
    <location>
        <begin position="298"/>
        <end position="348"/>
    </location>
</feature>
<dbReference type="AlphaFoldDB" id="A0A9L0R363"/>
<feature type="compositionally biased region" description="Basic and acidic residues" evidence="2">
    <location>
        <begin position="87"/>
        <end position="107"/>
    </location>
</feature>
<evidence type="ECO:0000313" key="5">
    <source>
        <dbReference type="Proteomes" id="UP000002281"/>
    </source>
</evidence>
<evidence type="ECO:0000256" key="2">
    <source>
        <dbReference type="SAM" id="MobiDB-lite"/>
    </source>
</evidence>
<sequence length="644" mass="69351">MSVRATRPRSRRGRHAPPGELDPVAESSEEAEAASGSSELGPVPSQESCRPELLGPEVEASGQGVGSRTDKEADGDFSRSLAPAPEGPHEPAEEAHQAPEAAPREEEPGPTGPGAPDVFHALQNALSALEAAAAAWRHRPPGRPGPTEEEGRSEEGPVPCWEQEGAGCRREAARLSERNAWLRLALGSRQDELIRIQASLKAIQAEKATLQREVQELQDSLVSLEPFPPPSRGRAGGLGSGSSSSGADEEPWGTHDPFSLAHPLLRRLRSDSSTQMLGPLPTQPVAPEMHIMEAQMEQLRGSIEKLKGFNRLLSAVLQECKGRCEGLSMQLGQREAEATALRLALQYSPEGSSVDRPTPEEVATQLRGYVQRLQERRALVKIPPEPGPTLAPTPAVPHAEAMVQAILGTQPGPALPRLEKMQIQQDLAATRETLADLMLRLQLVRREKRGLELREAALRAQGPAHVLLLEQLQWERAQLQMGGADSSGGDSSGGQSSGDEEERVQGIPAVPGGSRGIDGGQVGKVQDSEELAQELAASLARALGLREQLQSLWEELEQMAQKGRARRAQSAELNSDLCKAHSALVLAFRGAHRKQEGQRRKLEQQMALMEARQAEELALLEATVRALGRPRPPCPTPGPGETFL</sequence>
<feature type="compositionally biased region" description="Basic residues" evidence="2">
    <location>
        <begin position="1"/>
        <end position="15"/>
    </location>
</feature>
<dbReference type="Ensembl" id="ENSECAT00000090485.1">
    <property type="protein sequence ID" value="ENSECAP00000056894.1"/>
    <property type="gene ID" value="ENSECAG00000012156.4"/>
</dbReference>
<keyword evidence="5" id="KW-1185">Reference proteome</keyword>
<feature type="compositionally biased region" description="Basic and acidic residues" evidence="2">
    <location>
        <begin position="68"/>
        <end position="77"/>
    </location>
</feature>
<feature type="coiled-coil region" evidence="1">
    <location>
        <begin position="427"/>
        <end position="461"/>
    </location>
</feature>
<proteinExistence type="predicted"/>
<dbReference type="PANTHER" id="PTHR23347:SF5">
    <property type="entry name" value="HARMONIN-BINDING PROTEIN USHBP1"/>
    <property type="match status" value="1"/>
</dbReference>
<evidence type="ECO:0000313" key="4">
    <source>
        <dbReference type="Ensembl" id="ENSECAP00000056894.1"/>
    </source>
</evidence>
<keyword evidence="1" id="KW-0175">Coiled coil</keyword>
<feature type="region of interest" description="Disordered" evidence="2">
    <location>
        <begin position="223"/>
        <end position="258"/>
    </location>
</feature>
<organism evidence="4 5">
    <name type="scientific">Equus caballus</name>
    <name type="common">Horse</name>
    <dbReference type="NCBI Taxonomy" id="9796"/>
    <lineage>
        <taxon>Eukaryota</taxon>
        <taxon>Metazoa</taxon>
        <taxon>Chordata</taxon>
        <taxon>Craniata</taxon>
        <taxon>Vertebrata</taxon>
        <taxon>Euteleostomi</taxon>
        <taxon>Mammalia</taxon>
        <taxon>Eutheria</taxon>
        <taxon>Laurasiatheria</taxon>
        <taxon>Perissodactyla</taxon>
        <taxon>Equidae</taxon>
        <taxon>Equus</taxon>
    </lineage>
</organism>
<feature type="region of interest" description="Disordered" evidence="2">
    <location>
        <begin position="1"/>
        <end position="165"/>
    </location>
</feature>
<dbReference type="PANTHER" id="PTHR23347">
    <property type="entry name" value="COLORECTAL MUTANT CANCER PROTEIN MCC PROTEIN -RELATED"/>
    <property type="match status" value="1"/>
</dbReference>
<dbReference type="Pfam" id="PF10506">
    <property type="entry name" value="USHBP1_PDZ-bd"/>
    <property type="match status" value="1"/>
</dbReference>
<accession>A0A9L0R363</accession>
<evidence type="ECO:0000256" key="1">
    <source>
        <dbReference type="SAM" id="Coils"/>
    </source>
</evidence>
<dbReference type="InterPro" id="IPR019536">
    <property type="entry name" value="USHBP1_PDZ-bd"/>
</dbReference>
<gene>
    <name evidence="4" type="primary">USHBP1</name>
</gene>
<feature type="coiled-coil region" evidence="1">
    <location>
        <begin position="193"/>
        <end position="220"/>
    </location>
</feature>
<reference evidence="4 5" key="1">
    <citation type="journal article" date="2009" name="Science">
        <title>Genome sequence, comparative analysis, and population genetics of the domestic horse.</title>
        <authorList>
            <consortium name="Broad Institute Genome Sequencing Platform"/>
            <consortium name="Broad Institute Whole Genome Assembly Team"/>
            <person name="Wade C.M."/>
            <person name="Giulotto E."/>
            <person name="Sigurdsson S."/>
            <person name="Zoli M."/>
            <person name="Gnerre S."/>
            <person name="Imsland F."/>
            <person name="Lear T.L."/>
            <person name="Adelson D.L."/>
            <person name="Bailey E."/>
            <person name="Bellone R.R."/>
            <person name="Bloecker H."/>
            <person name="Distl O."/>
            <person name="Edgar R.C."/>
            <person name="Garber M."/>
            <person name="Leeb T."/>
            <person name="Mauceli E."/>
            <person name="MacLeod J.N."/>
            <person name="Penedo M.C.T."/>
            <person name="Raison J.M."/>
            <person name="Sharpe T."/>
            <person name="Vogel J."/>
            <person name="Andersson L."/>
            <person name="Antczak D.F."/>
            <person name="Biagi T."/>
            <person name="Binns M.M."/>
            <person name="Chowdhary B.P."/>
            <person name="Coleman S.J."/>
            <person name="Della Valle G."/>
            <person name="Fryc S."/>
            <person name="Guerin G."/>
            <person name="Hasegawa T."/>
            <person name="Hill E.W."/>
            <person name="Jurka J."/>
            <person name="Kiialainen A."/>
            <person name="Lindgren G."/>
            <person name="Liu J."/>
            <person name="Magnani E."/>
            <person name="Mickelson J.R."/>
            <person name="Murray J."/>
            <person name="Nergadze S.G."/>
            <person name="Onofrio R."/>
            <person name="Pedroni S."/>
            <person name="Piras M.F."/>
            <person name="Raudsepp T."/>
            <person name="Rocchi M."/>
            <person name="Roeed K.H."/>
            <person name="Ryder O.A."/>
            <person name="Searle S."/>
            <person name="Skow L."/>
            <person name="Swinburne J.E."/>
            <person name="Syvaenen A.C."/>
            <person name="Tozaki T."/>
            <person name="Valberg S.J."/>
            <person name="Vaudin M."/>
            <person name="White J.R."/>
            <person name="Zody M.C."/>
            <person name="Lander E.S."/>
            <person name="Lindblad-Toh K."/>
        </authorList>
    </citation>
    <scope>NUCLEOTIDE SEQUENCE [LARGE SCALE GENOMIC DNA]</scope>
    <source>
        <strain evidence="4 5">Thoroughbred</strain>
    </source>
</reference>
<reference evidence="4" key="2">
    <citation type="submission" date="2025-08" db="UniProtKB">
        <authorList>
            <consortium name="Ensembl"/>
        </authorList>
    </citation>
    <scope>IDENTIFICATION</scope>
    <source>
        <strain evidence="4">Thoroughbred</strain>
    </source>
</reference>
<protein>
    <submittedName>
        <fullName evidence="4">USH1 protein network component harmonin binding protein 1</fullName>
    </submittedName>
</protein>
<feature type="region of interest" description="Disordered" evidence="2">
    <location>
        <begin position="481"/>
        <end position="517"/>
    </location>
</feature>
<evidence type="ECO:0000259" key="3">
    <source>
        <dbReference type="Pfam" id="PF10506"/>
    </source>
</evidence>
<dbReference type="GeneTree" id="ENSGT00530000063974"/>
<dbReference type="InterPro" id="IPR040171">
    <property type="entry name" value="USBP1-like"/>
</dbReference>
<reference evidence="4" key="3">
    <citation type="submission" date="2025-09" db="UniProtKB">
        <authorList>
            <consortium name="Ensembl"/>
        </authorList>
    </citation>
    <scope>IDENTIFICATION</scope>
    <source>
        <strain evidence="4">Thoroughbred</strain>
    </source>
</reference>